<name>A0A183BK08_GLOPA</name>
<dbReference type="InterPro" id="IPR002075">
    <property type="entry name" value="NTF2_dom"/>
</dbReference>
<dbReference type="InterPro" id="IPR045875">
    <property type="entry name" value="NTF2"/>
</dbReference>
<dbReference type="WBParaSite" id="GPLIN_000093700">
    <property type="protein sequence ID" value="GPLIN_000093700"/>
    <property type="gene ID" value="GPLIN_000093700"/>
</dbReference>
<dbReference type="CDD" id="cd00780">
    <property type="entry name" value="NTF2"/>
    <property type="match status" value="1"/>
</dbReference>
<dbReference type="GO" id="GO:0005737">
    <property type="term" value="C:cytoplasm"/>
    <property type="evidence" value="ECO:0007669"/>
    <property type="project" value="UniProtKB-SubCell"/>
</dbReference>
<reference evidence="4" key="1">
    <citation type="submission" date="2013-12" db="EMBL/GenBank/DDBJ databases">
        <authorList>
            <person name="Aslett M."/>
        </authorList>
    </citation>
    <scope>NUCLEOTIDE SEQUENCE [LARGE SCALE GENOMIC DNA]</scope>
    <source>
        <strain evidence="4">Lindley</strain>
    </source>
</reference>
<keyword evidence="2" id="KW-0653">Protein transport</keyword>
<evidence type="ECO:0000259" key="3">
    <source>
        <dbReference type="PROSITE" id="PS50177"/>
    </source>
</evidence>
<organism evidence="4 5">
    <name type="scientific">Globodera pallida</name>
    <name type="common">Potato cyst nematode worm</name>
    <name type="synonym">Heterodera pallida</name>
    <dbReference type="NCBI Taxonomy" id="36090"/>
    <lineage>
        <taxon>Eukaryota</taxon>
        <taxon>Metazoa</taxon>
        <taxon>Ecdysozoa</taxon>
        <taxon>Nematoda</taxon>
        <taxon>Chromadorea</taxon>
        <taxon>Rhabditida</taxon>
        <taxon>Tylenchina</taxon>
        <taxon>Tylenchomorpha</taxon>
        <taxon>Tylenchoidea</taxon>
        <taxon>Heteroderidae</taxon>
        <taxon>Heteroderinae</taxon>
        <taxon>Globodera</taxon>
    </lineage>
</organism>
<keyword evidence="2" id="KW-0813">Transport</keyword>
<accession>A0A183BK08</accession>
<protein>
    <recommendedName>
        <fullName evidence="2">NTF2-related export protein</fullName>
    </recommendedName>
</protein>
<reference evidence="5" key="3">
    <citation type="submission" date="2016-06" db="UniProtKB">
        <authorList>
            <consortium name="WormBaseParasite"/>
        </authorList>
    </citation>
    <scope>IDENTIFICATION</scope>
</reference>
<keyword evidence="4" id="KW-1185">Reference proteome</keyword>
<comment type="function">
    <text evidence="2">Has a role in nuclear-cytoplasmic transport of proteins and mRNAs.</text>
</comment>
<dbReference type="Proteomes" id="UP000050741">
    <property type="component" value="Unassembled WGS sequence"/>
</dbReference>
<dbReference type="InterPro" id="IPR032710">
    <property type="entry name" value="NTF2-like_dom_sf"/>
</dbReference>
<dbReference type="GO" id="GO:0005635">
    <property type="term" value="C:nuclear envelope"/>
    <property type="evidence" value="ECO:0007669"/>
    <property type="project" value="UniProtKB-ARBA"/>
</dbReference>
<dbReference type="PANTHER" id="PTHR12612">
    <property type="entry name" value="NUCLEAR TRANSPORT FACTOR 2"/>
    <property type="match status" value="1"/>
</dbReference>
<dbReference type="SUPFAM" id="SSF54427">
    <property type="entry name" value="NTF2-like"/>
    <property type="match status" value="1"/>
</dbReference>
<dbReference type="PROSITE" id="PS50177">
    <property type="entry name" value="NTF2_DOMAIN"/>
    <property type="match status" value="1"/>
</dbReference>
<keyword evidence="1 2" id="KW-0963">Cytoplasm</keyword>
<comment type="subcellular location">
    <subcellularLocation>
        <location evidence="2">Cytoplasm</location>
    </subcellularLocation>
    <subcellularLocation>
        <location evidence="2">Nucleus</location>
    </subcellularLocation>
</comment>
<keyword evidence="2" id="KW-0539">Nucleus</keyword>
<proteinExistence type="predicted"/>
<reference evidence="4" key="2">
    <citation type="submission" date="2014-05" db="EMBL/GenBank/DDBJ databases">
        <title>The genome and life-stage specific transcriptomes of Globodera pallida elucidate key aspects of plant parasitism by a cyst nematode.</title>
        <authorList>
            <person name="Cotton J.A."/>
            <person name="Lilley C.J."/>
            <person name="Jones L.M."/>
            <person name="Kikuchi T."/>
            <person name="Reid A.J."/>
            <person name="Thorpe P."/>
            <person name="Tsai I.J."/>
            <person name="Beasley H."/>
            <person name="Blok V."/>
            <person name="Cock P.J.A."/>
            <person name="Van den Akker S.E."/>
            <person name="Holroyd N."/>
            <person name="Hunt M."/>
            <person name="Mantelin S."/>
            <person name="Naghra H."/>
            <person name="Pain A."/>
            <person name="Palomares-Rius J.E."/>
            <person name="Zarowiecki M."/>
            <person name="Berriman M."/>
            <person name="Jones J.T."/>
            <person name="Urwin P.E."/>
        </authorList>
    </citation>
    <scope>NUCLEOTIDE SEQUENCE [LARGE SCALE GENOMIC DNA]</scope>
    <source>
        <strain evidence="4">Lindley</strain>
    </source>
</reference>
<dbReference type="GO" id="GO:0051028">
    <property type="term" value="P:mRNA transport"/>
    <property type="evidence" value="ECO:0007669"/>
    <property type="project" value="UniProtKB-UniRule"/>
</dbReference>
<dbReference type="Pfam" id="PF02136">
    <property type="entry name" value="NTF2"/>
    <property type="match status" value="1"/>
</dbReference>
<dbReference type="AlphaFoldDB" id="A0A183BK08"/>
<dbReference type="FunFam" id="3.10.450.50:FF:000005">
    <property type="entry name" value="Nuclear transport factor 2"/>
    <property type="match status" value="1"/>
</dbReference>
<evidence type="ECO:0000256" key="1">
    <source>
        <dbReference type="ARBA" id="ARBA00022490"/>
    </source>
</evidence>
<dbReference type="InterPro" id="IPR018222">
    <property type="entry name" value="Nuclear_transport_factor_2_euk"/>
</dbReference>
<evidence type="ECO:0000313" key="4">
    <source>
        <dbReference type="Proteomes" id="UP000050741"/>
    </source>
</evidence>
<feature type="domain" description="NTF2" evidence="3">
    <location>
        <begin position="11"/>
        <end position="130"/>
    </location>
</feature>
<sequence>MATYNPNYESIGQAFVQHFYTKFDVPDGQVRTLGLHDLYDAEHSFMTFEGNQVKGRQAILDKYGLLPFRTIQHVITKTDSQPLPDGSIFVTVIGQLKTDEDPVNSFNHCFILRPNSTGGSFFISNEVFRLVLH</sequence>
<dbReference type="GO" id="GO:0006606">
    <property type="term" value="P:protein import into nucleus"/>
    <property type="evidence" value="ECO:0007669"/>
    <property type="project" value="UniProtKB-ARBA"/>
</dbReference>
<evidence type="ECO:0000256" key="2">
    <source>
        <dbReference type="RuleBase" id="RU369002"/>
    </source>
</evidence>
<dbReference type="Gene3D" id="3.10.450.50">
    <property type="match status" value="1"/>
</dbReference>
<evidence type="ECO:0000313" key="5">
    <source>
        <dbReference type="WBParaSite" id="GPLIN_000093700"/>
    </source>
</evidence>